<accession>A0A5P2G236</accession>
<dbReference type="AlphaFoldDB" id="A0A5P2G236"/>
<organism evidence="2 3">
    <name type="scientific">Rhizosphaericola mali</name>
    <dbReference type="NCBI Taxonomy" id="2545455"/>
    <lineage>
        <taxon>Bacteria</taxon>
        <taxon>Pseudomonadati</taxon>
        <taxon>Bacteroidota</taxon>
        <taxon>Chitinophagia</taxon>
        <taxon>Chitinophagales</taxon>
        <taxon>Chitinophagaceae</taxon>
        <taxon>Rhizosphaericola</taxon>
    </lineage>
</organism>
<sequence>MHFNNVFVSNLSKILSLTPMDSLTHIVLGACLGKVILPEKMGKKALIFGALAHSIPDIDGISSFFNTASQDLVIHRGLSHSFFIAFLLSLVFAAFFHKDKNSSYHFGKLAFCFFILIGLHDILDTCNNYGTELFAPFLSKRYSFHLLYVVDPLFTIVPLVMAIFLFAKKKYWKNATKIAWVGILIPIIYIGAVFIGKEKVEANIVKNNLPSTAHLNILTPSPFNSMLWYGIFKDTNGDIYTTYRSIWDKPERQNSFQFYPKNPTLLTPFKDREDVKNLLEFSDSVYVLQKHGDTTEFCIPRFGQILGWEFPNAEFTFYYYLNPGMDNALLIQRGRVRGWNTATKDFYWNRIWGK</sequence>
<proteinExistence type="predicted"/>
<dbReference type="OrthoDB" id="9781927at2"/>
<keyword evidence="1" id="KW-0472">Membrane</keyword>
<dbReference type="KEGG" id="arac:E0W69_004175"/>
<evidence type="ECO:0000313" key="3">
    <source>
        <dbReference type="Proteomes" id="UP000292424"/>
    </source>
</evidence>
<reference evidence="2 3" key="1">
    <citation type="submission" date="2019-09" db="EMBL/GenBank/DDBJ databases">
        <title>Complete genome sequence of Arachidicoccus sp. B3-10 isolated from apple orchard soil.</title>
        <authorList>
            <person name="Kim H.S."/>
            <person name="Han K.-I."/>
            <person name="Suh M.K."/>
            <person name="Lee K.C."/>
            <person name="Eom M.K."/>
            <person name="Kim J.-S."/>
            <person name="Kang S.W."/>
            <person name="Sin Y."/>
            <person name="Lee J.-S."/>
        </authorList>
    </citation>
    <scope>NUCLEOTIDE SEQUENCE [LARGE SCALE GENOMIC DNA]</scope>
    <source>
        <strain evidence="2 3">B3-10</strain>
    </source>
</reference>
<evidence type="ECO:0000313" key="2">
    <source>
        <dbReference type="EMBL" id="QES87892.1"/>
    </source>
</evidence>
<protein>
    <submittedName>
        <fullName evidence="2">Metal-dependent hydrolase</fullName>
    </submittedName>
</protein>
<keyword evidence="1" id="KW-1133">Transmembrane helix</keyword>
<name>A0A5P2G236_9BACT</name>
<feature type="transmembrane region" description="Helical" evidence="1">
    <location>
        <begin position="103"/>
        <end position="123"/>
    </location>
</feature>
<dbReference type="EMBL" id="CP044016">
    <property type="protein sequence ID" value="QES87892.1"/>
    <property type="molecule type" value="Genomic_DNA"/>
</dbReference>
<dbReference type="PANTHER" id="PTHR40031">
    <property type="entry name" value="HYPOTHETICAL MEMBRANE SPANNING PROTEIN"/>
    <property type="match status" value="1"/>
</dbReference>
<dbReference type="InterPro" id="IPR053170">
    <property type="entry name" value="Transcription_regulator"/>
</dbReference>
<dbReference type="Proteomes" id="UP000292424">
    <property type="component" value="Chromosome"/>
</dbReference>
<dbReference type="Pfam" id="PF04307">
    <property type="entry name" value="YdjM"/>
    <property type="match status" value="1"/>
</dbReference>
<feature type="transmembrane region" description="Helical" evidence="1">
    <location>
        <begin position="77"/>
        <end position="96"/>
    </location>
</feature>
<keyword evidence="1" id="KW-0812">Transmembrane</keyword>
<dbReference type="InterPro" id="IPR007404">
    <property type="entry name" value="YdjM-like"/>
</dbReference>
<keyword evidence="2" id="KW-0378">Hydrolase</keyword>
<dbReference type="GO" id="GO:0016787">
    <property type="term" value="F:hydrolase activity"/>
    <property type="evidence" value="ECO:0007669"/>
    <property type="project" value="UniProtKB-KW"/>
</dbReference>
<evidence type="ECO:0000256" key="1">
    <source>
        <dbReference type="SAM" id="Phobius"/>
    </source>
</evidence>
<gene>
    <name evidence="2" type="ORF">E0W69_004175</name>
</gene>
<feature type="transmembrane region" description="Helical" evidence="1">
    <location>
        <begin position="178"/>
        <end position="196"/>
    </location>
</feature>
<feature type="transmembrane region" description="Helical" evidence="1">
    <location>
        <begin position="143"/>
        <end position="166"/>
    </location>
</feature>
<dbReference type="PANTHER" id="PTHR40031:SF1">
    <property type="entry name" value="MEMBRANE-BOUND METAL-DEPENDENT HYDROLASE"/>
    <property type="match status" value="1"/>
</dbReference>
<keyword evidence="3" id="KW-1185">Reference proteome</keyword>